<dbReference type="InterPro" id="IPR000994">
    <property type="entry name" value="Pept_M24"/>
</dbReference>
<dbReference type="SUPFAM" id="SSF53092">
    <property type="entry name" value="Creatinase/prolidase N-terminal domain"/>
    <property type="match status" value="1"/>
</dbReference>
<dbReference type="InterPro" id="IPR052433">
    <property type="entry name" value="X-Pro_dipept-like"/>
</dbReference>
<protein>
    <recommendedName>
        <fullName evidence="4">Xaa-Pro aminopeptidase</fullName>
        <ecNumber evidence="4">3.4.11.9</ecNumber>
    </recommendedName>
</protein>
<evidence type="ECO:0000256" key="1">
    <source>
        <dbReference type="ARBA" id="ARBA00001424"/>
    </source>
</evidence>
<reference evidence="9 10" key="1">
    <citation type="submission" date="2018-05" db="EMBL/GenBank/DDBJ databases">
        <title>Genome comparison of Eubacterium sp.</title>
        <authorList>
            <person name="Feng Y."/>
            <person name="Sanchez-Andrea I."/>
            <person name="Stams A.J.M."/>
            <person name="De Vos W.M."/>
        </authorList>
    </citation>
    <scope>NUCLEOTIDE SEQUENCE [LARGE SCALE GENOMIC DNA]</scope>
    <source>
        <strain evidence="9 10">YI</strain>
    </source>
</reference>
<accession>A0A4P9C997</accession>
<dbReference type="GO" id="GO:0070006">
    <property type="term" value="F:metalloaminopeptidase activity"/>
    <property type="evidence" value="ECO:0007669"/>
    <property type="project" value="InterPro"/>
</dbReference>
<organism evidence="9 10">
    <name type="scientific">Eubacterium maltosivorans</name>
    <dbReference type="NCBI Taxonomy" id="2041044"/>
    <lineage>
        <taxon>Bacteria</taxon>
        <taxon>Bacillati</taxon>
        <taxon>Bacillota</taxon>
        <taxon>Clostridia</taxon>
        <taxon>Eubacteriales</taxon>
        <taxon>Eubacteriaceae</taxon>
        <taxon>Eubacterium</taxon>
    </lineage>
</organism>
<dbReference type="GO" id="GO:0005829">
    <property type="term" value="C:cytosol"/>
    <property type="evidence" value="ECO:0007669"/>
    <property type="project" value="TreeGrafter"/>
</dbReference>
<keyword evidence="10" id="KW-1185">Reference proteome</keyword>
<gene>
    <name evidence="9" type="ORF">CPZ25_007740</name>
</gene>
<proteinExistence type="inferred from homology"/>
<dbReference type="RefSeq" id="WP_074617607.1">
    <property type="nucleotide sequence ID" value="NZ_CABJDW020000003.1"/>
</dbReference>
<evidence type="ECO:0000256" key="3">
    <source>
        <dbReference type="ARBA" id="ARBA00008766"/>
    </source>
</evidence>
<evidence type="ECO:0000313" key="10">
    <source>
        <dbReference type="Proteomes" id="UP000218387"/>
    </source>
</evidence>
<keyword evidence="5" id="KW-0479">Metal-binding</keyword>
<evidence type="ECO:0000256" key="6">
    <source>
        <dbReference type="ARBA" id="ARBA00022801"/>
    </source>
</evidence>
<dbReference type="AlphaFoldDB" id="A0A4P9C997"/>
<evidence type="ECO:0000259" key="8">
    <source>
        <dbReference type="SMART" id="SM01011"/>
    </source>
</evidence>
<dbReference type="Proteomes" id="UP000218387">
    <property type="component" value="Chromosome"/>
</dbReference>
<dbReference type="PANTHER" id="PTHR43226">
    <property type="entry name" value="XAA-PRO AMINOPEPTIDASE 3"/>
    <property type="match status" value="1"/>
</dbReference>
<comment type="catalytic activity">
    <reaction evidence="1">
        <text>Release of any N-terminal amino acid, including proline, that is linked to proline, even from a dipeptide or tripeptide.</text>
        <dbReference type="EC" id="3.4.11.9"/>
    </reaction>
</comment>
<dbReference type="SUPFAM" id="SSF55920">
    <property type="entry name" value="Creatinase/aminopeptidase"/>
    <property type="match status" value="1"/>
</dbReference>
<dbReference type="InterPro" id="IPR036005">
    <property type="entry name" value="Creatinase/aminopeptidase-like"/>
</dbReference>
<evidence type="ECO:0000256" key="5">
    <source>
        <dbReference type="ARBA" id="ARBA00022723"/>
    </source>
</evidence>
<dbReference type="PRINTS" id="PR00599">
    <property type="entry name" value="MAPEPTIDASE"/>
</dbReference>
<dbReference type="KEGG" id="emt:CPZ25_007740"/>
<evidence type="ECO:0000313" key="9">
    <source>
        <dbReference type="EMBL" id="QCT71222.1"/>
    </source>
</evidence>
<dbReference type="SMART" id="SM01011">
    <property type="entry name" value="AMP_N"/>
    <property type="match status" value="1"/>
</dbReference>
<name>A0A4P9C997_EUBML</name>
<dbReference type="Gene3D" id="3.40.350.10">
    <property type="entry name" value="Creatinase/prolidase N-terminal domain"/>
    <property type="match status" value="1"/>
</dbReference>
<evidence type="ECO:0000256" key="4">
    <source>
        <dbReference type="ARBA" id="ARBA00012574"/>
    </source>
</evidence>
<evidence type="ECO:0000256" key="7">
    <source>
        <dbReference type="ARBA" id="ARBA00023211"/>
    </source>
</evidence>
<dbReference type="InterPro" id="IPR001714">
    <property type="entry name" value="Pept_M24_MAP"/>
</dbReference>
<dbReference type="EC" id="3.4.11.9" evidence="4"/>
<dbReference type="InterPro" id="IPR029149">
    <property type="entry name" value="Creatin/AminoP/Spt16_N"/>
</dbReference>
<dbReference type="GO" id="GO:0030145">
    <property type="term" value="F:manganese ion binding"/>
    <property type="evidence" value="ECO:0007669"/>
    <property type="project" value="InterPro"/>
</dbReference>
<dbReference type="Pfam" id="PF00557">
    <property type="entry name" value="Peptidase_M24"/>
    <property type="match status" value="1"/>
</dbReference>
<dbReference type="Gene3D" id="3.90.230.10">
    <property type="entry name" value="Creatinase/methionine aminopeptidase superfamily"/>
    <property type="match status" value="1"/>
</dbReference>
<keyword evidence="6" id="KW-0378">Hydrolase</keyword>
<feature type="domain" description="Aminopeptidase P N-terminal" evidence="8">
    <location>
        <begin position="3"/>
        <end position="137"/>
    </location>
</feature>
<dbReference type="PANTHER" id="PTHR43226:SF4">
    <property type="entry name" value="XAA-PRO AMINOPEPTIDASE 3"/>
    <property type="match status" value="1"/>
</dbReference>
<dbReference type="InterPro" id="IPR007865">
    <property type="entry name" value="Aminopep_P_N"/>
</dbReference>
<dbReference type="GO" id="GO:0006508">
    <property type="term" value="P:proteolysis"/>
    <property type="evidence" value="ECO:0007669"/>
    <property type="project" value="TreeGrafter"/>
</dbReference>
<evidence type="ECO:0000256" key="2">
    <source>
        <dbReference type="ARBA" id="ARBA00001936"/>
    </source>
</evidence>
<keyword evidence="7" id="KW-0464">Manganese</keyword>
<dbReference type="CDD" id="cd01087">
    <property type="entry name" value="Prolidase"/>
    <property type="match status" value="1"/>
</dbReference>
<dbReference type="Pfam" id="PF05195">
    <property type="entry name" value="AMP_N"/>
    <property type="match status" value="1"/>
</dbReference>
<comment type="cofactor">
    <cofactor evidence="2">
        <name>Mn(2+)</name>
        <dbReference type="ChEBI" id="CHEBI:29035"/>
    </cofactor>
</comment>
<dbReference type="EMBL" id="CP029487">
    <property type="protein sequence ID" value="QCT71222.1"/>
    <property type="molecule type" value="Genomic_DNA"/>
</dbReference>
<sequence>MPLSQNFYRQTRRELGEKLEMESLAIIYSGRAVQQSLDADYPFYTDNNFYYLTGIEEPNVTLLMEKDANGEVTERLFIDEPDPFKEKWVGAKISIEEAQALSGIEEVRYNSDLEPCVLQETRFDNLYFDFTMPRHQSFATSDPQVKLLFADMEIQNLQPYLTAMRLIKKPEEIQALRDAIEITAKGIDAILENLKPDMKEYQIQAVFEYTINMLGAQGVSFQTIAASGKSATVLHYIKNQATMKGSDMVLLDLGARYKGYCGDISRTFPVSGKYTDEQAMVYSMVLEAQRELIQMYQPGAKMLDIQQATKDIFLEKCLKNNIVPKDKDINEFYYHGIGHSLGLDTHDTNDKREYILEPGMVITCEPGLYIAEMGMGVRIEDDILITENGPENLSPQIPKDIDVIERRMNQ</sequence>
<comment type="similarity">
    <text evidence="3">Belongs to the peptidase M24B family.</text>
</comment>